<keyword evidence="8" id="KW-1015">Disulfide bond</keyword>
<evidence type="ECO:0000259" key="15">
    <source>
        <dbReference type="PROSITE" id="PS50262"/>
    </source>
</evidence>
<evidence type="ECO:0000256" key="4">
    <source>
        <dbReference type="ARBA" id="ARBA00022692"/>
    </source>
</evidence>
<dbReference type="GO" id="GO:0001591">
    <property type="term" value="F:dopamine neurotransmitter receptor activity, coupled via Gi/Go"/>
    <property type="evidence" value="ECO:0007669"/>
    <property type="project" value="TreeGrafter"/>
</dbReference>
<dbReference type="GO" id="GO:0005886">
    <property type="term" value="C:plasma membrane"/>
    <property type="evidence" value="ECO:0007669"/>
    <property type="project" value="UniProtKB-SubCell"/>
</dbReference>
<dbReference type="Gene3D" id="1.20.1070.10">
    <property type="entry name" value="Rhodopsin 7-helix transmembrane proteins"/>
    <property type="match status" value="2"/>
</dbReference>
<comment type="similarity">
    <text evidence="2 11">Belongs to the G-protein coupled receptor 1 family.</text>
</comment>
<accession>A0A6P8Z3R5</accession>
<evidence type="ECO:0000256" key="8">
    <source>
        <dbReference type="ARBA" id="ARBA00023157"/>
    </source>
</evidence>
<feature type="compositionally biased region" description="Basic and acidic residues" evidence="12">
    <location>
        <begin position="780"/>
        <end position="790"/>
    </location>
</feature>
<feature type="transmembrane region" description="Helical" evidence="13">
    <location>
        <begin position="905"/>
        <end position="929"/>
    </location>
</feature>
<evidence type="ECO:0000256" key="14">
    <source>
        <dbReference type="SAM" id="SignalP"/>
    </source>
</evidence>
<evidence type="ECO:0000256" key="5">
    <source>
        <dbReference type="ARBA" id="ARBA00022989"/>
    </source>
</evidence>
<reference evidence="17" key="1">
    <citation type="submission" date="2025-08" db="UniProtKB">
        <authorList>
            <consortium name="RefSeq"/>
        </authorList>
    </citation>
    <scope>IDENTIFICATION</scope>
    <source>
        <strain evidence="17">15112-1751.03</strain>
        <tissue evidence="17">Whole Adult</tissue>
    </source>
</reference>
<keyword evidence="9 11" id="KW-0675">Receptor</keyword>
<evidence type="ECO:0000256" key="10">
    <source>
        <dbReference type="ARBA" id="ARBA00023224"/>
    </source>
</evidence>
<feature type="region of interest" description="Disordered" evidence="12">
    <location>
        <begin position="186"/>
        <end position="207"/>
    </location>
</feature>
<keyword evidence="14" id="KW-0732">Signal</keyword>
<dbReference type="AlphaFoldDB" id="A0A6P8Z3R5"/>
<evidence type="ECO:0000256" key="1">
    <source>
        <dbReference type="ARBA" id="ARBA00004651"/>
    </source>
</evidence>
<comment type="subcellular location">
    <subcellularLocation>
        <location evidence="1">Cell membrane</location>
        <topology evidence="1">Multi-pass membrane protein</topology>
    </subcellularLocation>
</comment>
<keyword evidence="7 13" id="KW-0472">Membrane</keyword>
<feature type="region of interest" description="Disordered" evidence="12">
    <location>
        <begin position="819"/>
        <end position="838"/>
    </location>
</feature>
<evidence type="ECO:0000256" key="12">
    <source>
        <dbReference type="SAM" id="MobiDB-lite"/>
    </source>
</evidence>
<evidence type="ECO:0000313" key="17">
    <source>
        <dbReference type="RefSeq" id="XP_034111457.1"/>
    </source>
</evidence>
<keyword evidence="16" id="KW-1185">Reference proteome</keyword>
<dbReference type="CTD" id="33007"/>
<dbReference type="GO" id="GO:0004930">
    <property type="term" value="F:G protein-coupled receptor activity"/>
    <property type="evidence" value="ECO:0007669"/>
    <property type="project" value="UniProtKB-KW"/>
</dbReference>
<keyword evidence="4 11" id="KW-0812">Transmembrane</keyword>
<keyword evidence="3" id="KW-1003">Cell membrane</keyword>
<name>A0A6P8Z3R5_DROAB</name>
<feature type="domain" description="G-protein coupled receptors family 1 profile" evidence="15">
    <location>
        <begin position="463"/>
        <end position="926"/>
    </location>
</feature>
<dbReference type="FunFam" id="1.20.1070.10:FF:000247">
    <property type="entry name" value="Uncharacterized protein, isoform B"/>
    <property type="match status" value="1"/>
</dbReference>
<feature type="region of interest" description="Disordered" evidence="12">
    <location>
        <begin position="752"/>
        <end position="794"/>
    </location>
</feature>
<feature type="signal peptide" evidence="14">
    <location>
        <begin position="1"/>
        <end position="22"/>
    </location>
</feature>
<feature type="region of interest" description="Disordered" evidence="12">
    <location>
        <begin position="84"/>
        <end position="103"/>
    </location>
</feature>
<evidence type="ECO:0000256" key="11">
    <source>
        <dbReference type="RuleBase" id="RU000688"/>
    </source>
</evidence>
<keyword evidence="10 11" id="KW-0807">Transducer</keyword>
<feature type="transmembrane region" description="Helical" evidence="13">
    <location>
        <begin position="603"/>
        <end position="626"/>
    </location>
</feature>
<feature type="transmembrane region" description="Helical" evidence="13">
    <location>
        <begin position="520"/>
        <end position="542"/>
    </location>
</feature>
<evidence type="ECO:0000256" key="9">
    <source>
        <dbReference type="ARBA" id="ARBA00023170"/>
    </source>
</evidence>
<proteinExistence type="inferred from homology"/>
<dbReference type="FunFam" id="1.20.1070.10:FF:000233">
    <property type="entry name" value="CLUMA_CG012980, isoform A"/>
    <property type="match status" value="1"/>
</dbReference>
<protein>
    <submittedName>
        <fullName evidence="17">Dopamine D2-like receptor isoform X4</fullName>
    </submittedName>
</protein>
<dbReference type="GeneID" id="117572602"/>
<dbReference type="PANTHER" id="PTHR24248:SF125">
    <property type="entry name" value="DOPAMINE D2-LIKE RECEPTOR"/>
    <property type="match status" value="1"/>
</dbReference>
<evidence type="ECO:0000256" key="13">
    <source>
        <dbReference type="SAM" id="Phobius"/>
    </source>
</evidence>
<dbReference type="Proteomes" id="UP000515160">
    <property type="component" value="Chromosome X"/>
</dbReference>
<dbReference type="OrthoDB" id="10010417at2759"/>
<dbReference type="CDD" id="cd15053">
    <property type="entry name" value="7tmA_D2-like_dopamine_R"/>
    <property type="match status" value="1"/>
</dbReference>
<evidence type="ECO:0000256" key="3">
    <source>
        <dbReference type="ARBA" id="ARBA00022475"/>
    </source>
</evidence>
<feature type="compositionally biased region" description="Polar residues" evidence="12">
    <location>
        <begin position="768"/>
        <end position="779"/>
    </location>
</feature>
<dbReference type="PANTHER" id="PTHR24248">
    <property type="entry name" value="ADRENERGIC RECEPTOR-RELATED G-PROTEIN COUPLED RECEPTOR"/>
    <property type="match status" value="1"/>
</dbReference>
<dbReference type="GO" id="GO:0045202">
    <property type="term" value="C:synapse"/>
    <property type="evidence" value="ECO:0007669"/>
    <property type="project" value="GOC"/>
</dbReference>
<evidence type="ECO:0000313" key="16">
    <source>
        <dbReference type="Proteomes" id="UP000515160"/>
    </source>
</evidence>
<dbReference type="SUPFAM" id="SSF81321">
    <property type="entry name" value="Family A G protein-coupled receptor-like"/>
    <property type="match status" value="1"/>
</dbReference>
<feature type="transmembrane region" description="Helical" evidence="13">
    <location>
        <begin position="448"/>
        <end position="471"/>
    </location>
</feature>
<organism evidence="16 17">
    <name type="scientific">Drosophila albomicans</name>
    <name type="common">Fruit fly</name>
    <dbReference type="NCBI Taxonomy" id="7291"/>
    <lineage>
        <taxon>Eukaryota</taxon>
        <taxon>Metazoa</taxon>
        <taxon>Ecdysozoa</taxon>
        <taxon>Arthropoda</taxon>
        <taxon>Hexapoda</taxon>
        <taxon>Insecta</taxon>
        <taxon>Pterygota</taxon>
        <taxon>Neoptera</taxon>
        <taxon>Endopterygota</taxon>
        <taxon>Diptera</taxon>
        <taxon>Brachycera</taxon>
        <taxon>Muscomorpha</taxon>
        <taxon>Ephydroidea</taxon>
        <taxon>Drosophilidae</taxon>
        <taxon>Drosophila</taxon>
    </lineage>
</organism>
<sequence length="944" mass="99134">MAAVAAPTAAALSATAAAAATAATTTTAAAAATVAAAAATTGATIARASTTTLAGKLLGHLQNRTAELNVEDIGRVRVRGVGVGRGGGSDRVPGDDDAADDDDVGVGVGVVVGGGEGTDDSVDVVSSSTPNSYLSLYDEVASALDETQAVEEDEAAAAGYALIDDISEWLLSAAGGNNLTISAGTTPTSVSNSGSSSLSSLSNSGSSSNDTLSWLSLDIAEMQNTTLSSAGASASASGSGSGNSSSLYALRNFVEQQLNGGGDTSQDTQDIALIDSAEESALENVADGETDYGILGSFNAAAEEAAAAAAAAGSDVELLRRTATRLTNRTTVTSSYDADAVWLAQGAANAASGSDSSGGAGAGTAGTGTGTGGSSFMLLLENFNDYFPNYNGSTVSGTTVGTSTASSVLLDQNLTSLYIENYRTNCTNATLNLTTESCHELRVVDHNYWALILILFPILTLFGNILVILSVCRERSLQTVTNYFIVSLAIADLLVAVVVMPFAVYFLVNGAWALPNVVCDFYIAMDVICSTSSIFNLVAISIDRYIAVTQPIKYAKHKNSRRVCLTILLVWAISAAIGSPIVLGLNNTPNREPDVCAFYNADFILYSSLSSFYIPCIIMVFLYWNIFKALRSRARKQRAARKPHLSELTGGSVIENIAQTRRLAETALDSSRHASRIMPDEPATNTASGSNEEEDENAISPDIDDCHVIVNDKSTEFMLATVVEETGNSVVAQITTQPQLVVADPNGVSVGAAVSSTTPPDSPVPSGATLQRSSVSSRRNTAEDSPKRGEPALSSSVAMKPLSFVRYGVQEAMTLARNDSTLSTTSKTSSRKDKKNSQASRFTIYKVHKASKKKREKSSAKKERKATKTLAIVLGVFLFCWLPFFTCNIMDAMCAKFDKDCRPGLTAFMLTTWLGYINSFVNPVIYTIFNPEFRKAFKKIMHMG</sequence>
<gene>
    <name evidence="17" type="primary">LOC117572602</name>
</gene>
<dbReference type="InterPro" id="IPR017452">
    <property type="entry name" value="GPCR_Rhodpsn_7TM"/>
</dbReference>
<keyword evidence="5 13" id="KW-1133">Transmembrane helix</keyword>
<dbReference type="PROSITE" id="PS00237">
    <property type="entry name" value="G_PROTEIN_RECEP_F1_1"/>
    <property type="match status" value="1"/>
</dbReference>
<dbReference type="InterPro" id="IPR000276">
    <property type="entry name" value="GPCR_Rhodpsn"/>
</dbReference>
<feature type="transmembrane region" description="Helical" evidence="13">
    <location>
        <begin position="866"/>
        <end position="885"/>
    </location>
</feature>
<feature type="transmembrane region" description="Helical" evidence="13">
    <location>
        <begin position="563"/>
        <end position="583"/>
    </location>
</feature>
<dbReference type="Pfam" id="PF00001">
    <property type="entry name" value="7tm_1"/>
    <property type="match status" value="1"/>
</dbReference>
<dbReference type="PROSITE" id="PS50262">
    <property type="entry name" value="G_PROTEIN_RECEP_F1_2"/>
    <property type="match status" value="1"/>
</dbReference>
<dbReference type="RefSeq" id="XP_034111457.1">
    <property type="nucleotide sequence ID" value="XM_034255566.2"/>
</dbReference>
<evidence type="ECO:0000256" key="2">
    <source>
        <dbReference type="ARBA" id="ARBA00010663"/>
    </source>
</evidence>
<evidence type="ECO:0000256" key="7">
    <source>
        <dbReference type="ARBA" id="ARBA00023136"/>
    </source>
</evidence>
<keyword evidence="6 11" id="KW-0297">G-protein coupled receptor</keyword>
<evidence type="ECO:0000256" key="6">
    <source>
        <dbReference type="ARBA" id="ARBA00023040"/>
    </source>
</evidence>
<feature type="chain" id="PRO_5027763428" evidence="14">
    <location>
        <begin position="23"/>
        <end position="944"/>
    </location>
</feature>
<dbReference type="SMART" id="SM01381">
    <property type="entry name" value="7TM_GPCR_Srsx"/>
    <property type="match status" value="1"/>
</dbReference>
<dbReference type="PRINTS" id="PR00237">
    <property type="entry name" value="GPCRRHODOPSN"/>
</dbReference>
<feature type="region of interest" description="Disordered" evidence="12">
    <location>
        <begin position="668"/>
        <end position="704"/>
    </location>
</feature>
<feature type="transmembrane region" description="Helical" evidence="13">
    <location>
        <begin position="483"/>
        <end position="508"/>
    </location>
</feature>